<feature type="transmembrane region" description="Helical" evidence="4">
    <location>
        <begin position="6"/>
        <end position="31"/>
    </location>
</feature>
<dbReference type="PANTHER" id="PTHR11360:SF290">
    <property type="entry name" value="MONOCARBOXYLATE MFS PERMEASE"/>
    <property type="match status" value="1"/>
</dbReference>
<dbReference type="CDD" id="cd17355">
    <property type="entry name" value="MFS_YcxA_like"/>
    <property type="match status" value="1"/>
</dbReference>
<dbReference type="InterPro" id="IPR020846">
    <property type="entry name" value="MFS_dom"/>
</dbReference>
<evidence type="ECO:0000313" key="6">
    <source>
        <dbReference type="EMBL" id="PRD58560.1"/>
    </source>
</evidence>
<dbReference type="GO" id="GO:0022857">
    <property type="term" value="F:transmembrane transporter activity"/>
    <property type="evidence" value="ECO:0007669"/>
    <property type="project" value="InterPro"/>
</dbReference>
<feature type="transmembrane region" description="Helical" evidence="4">
    <location>
        <begin position="307"/>
        <end position="328"/>
    </location>
</feature>
<organism evidence="6 7">
    <name type="scientific">Phyllobacterium myrsinacearum</name>
    <dbReference type="NCBI Taxonomy" id="28101"/>
    <lineage>
        <taxon>Bacteria</taxon>
        <taxon>Pseudomonadati</taxon>
        <taxon>Pseudomonadota</taxon>
        <taxon>Alphaproteobacteria</taxon>
        <taxon>Hyphomicrobiales</taxon>
        <taxon>Phyllobacteriaceae</taxon>
        <taxon>Phyllobacterium</taxon>
    </lineage>
</organism>
<evidence type="ECO:0000259" key="5">
    <source>
        <dbReference type="PROSITE" id="PS50850"/>
    </source>
</evidence>
<keyword evidence="7" id="KW-1185">Reference proteome</keyword>
<dbReference type="Proteomes" id="UP000238563">
    <property type="component" value="Unassembled WGS sequence"/>
</dbReference>
<gene>
    <name evidence="6" type="ORF">C5750_05535</name>
</gene>
<accession>A0A2S9JYZ4</accession>
<feature type="transmembrane region" description="Helical" evidence="4">
    <location>
        <begin position="71"/>
        <end position="91"/>
    </location>
</feature>
<dbReference type="InterPro" id="IPR036259">
    <property type="entry name" value="MFS_trans_sf"/>
</dbReference>
<dbReference type="EMBL" id="PVBT01000001">
    <property type="protein sequence ID" value="PRD58560.1"/>
    <property type="molecule type" value="Genomic_DNA"/>
</dbReference>
<feature type="transmembrane region" description="Helical" evidence="4">
    <location>
        <begin position="133"/>
        <end position="157"/>
    </location>
</feature>
<feature type="transmembrane region" description="Helical" evidence="4">
    <location>
        <begin position="340"/>
        <end position="360"/>
    </location>
</feature>
<dbReference type="RefSeq" id="WP_105732786.1">
    <property type="nucleotide sequence ID" value="NZ_PVBT01000001.1"/>
</dbReference>
<evidence type="ECO:0000256" key="4">
    <source>
        <dbReference type="SAM" id="Phobius"/>
    </source>
</evidence>
<keyword evidence="1 4" id="KW-0812">Transmembrane</keyword>
<feature type="transmembrane region" description="Helical" evidence="4">
    <location>
        <begin position="242"/>
        <end position="271"/>
    </location>
</feature>
<protein>
    <submittedName>
        <fullName evidence="6">MFS transporter</fullName>
    </submittedName>
</protein>
<feature type="transmembrane region" description="Helical" evidence="4">
    <location>
        <begin position="43"/>
        <end position="65"/>
    </location>
</feature>
<dbReference type="PANTHER" id="PTHR11360">
    <property type="entry name" value="MONOCARBOXYLATE TRANSPORTER"/>
    <property type="match status" value="1"/>
</dbReference>
<feature type="transmembrane region" description="Helical" evidence="4">
    <location>
        <begin position="164"/>
        <end position="184"/>
    </location>
</feature>
<dbReference type="InterPro" id="IPR011701">
    <property type="entry name" value="MFS"/>
</dbReference>
<feature type="domain" description="Major facilitator superfamily (MFS) profile" evidence="5">
    <location>
        <begin position="7"/>
        <end position="396"/>
    </location>
</feature>
<proteinExistence type="predicted"/>
<comment type="caution">
    <text evidence="6">The sequence shown here is derived from an EMBL/GenBank/DDBJ whole genome shotgun (WGS) entry which is preliminary data.</text>
</comment>
<keyword evidence="3 4" id="KW-0472">Membrane</keyword>
<evidence type="ECO:0000256" key="2">
    <source>
        <dbReference type="ARBA" id="ARBA00022989"/>
    </source>
</evidence>
<dbReference type="Gene3D" id="1.20.1250.20">
    <property type="entry name" value="MFS general substrate transporter like domains"/>
    <property type="match status" value="2"/>
</dbReference>
<dbReference type="SUPFAM" id="SSF103473">
    <property type="entry name" value="MFS general substrate transporter"/>
    <property type="match status" value="1"/>
</dbReference>
<dbReference type="AlphaFoldDB" id="A0A2S9JYZ4"/>
<sequence>MTNASYRWVIVAAGGLLGCMAIGAMFSLPVFLQPIARDTGWSVTGVSGAMTIGFISMASASMLWGNLSDRFGARPVVLTGSVLLTASLALASRATSLVEFQLIFGLVVGAATAAIFAPMMACVTGWFDTQRSLAVSLVSAGMGMAPMTMSPLAAWLVSIHDWRTSMLIIAGVAAAVMIPAALFVRRPPAAEAGSAQALQSAEPQSSMSLAQAIRSPQFIILLLTNFFCCATHSGPIFHTVSYAVSCGIPLIAAVSIYSVEGLAGLGGRIVFGILGDRLGAKRVLVGGLLIQAFGALAYVFVQELAGFYAVAALFGFIYAGVMPLYAVLARENFPMRMMGTIIGGTAMAGGLGMATGPLAGGLIYDTFASYEWLYIGAWAIGIGAFLIALTFRPFPQARPVPASPAFHGDSAA</sequence>
<evidence type="ECO:0000256" key="1">
    <source>
        <dbReference type="ARBA" id="ARBA00022692"/>
    </source>
</evidence>
<dbReference type="InterPro" id="IPR050327">
    <property type="entry name" value="Proton-linked_MCT"/>
</dbReference>
<evidence type="ECO:0000256" key="3">
    <source>
        <dbReference type="ARBA" id="ARBA00023136"/>
    </source>
</evidence>
<dbReference type="PROSITE" id="PS50850">
    <property type="entry name" value="MFS"/>
    <property type="match status" value="1"/>
</dbReference>
<dbReference type="PROSITE" id="PS51257">
    <property type="entry name" value="PROKAR_LIPOPROTEIN"/>
    <property type="match status" value="1"/>
</dbReference>
<dbReference type="Pfam" id="PF07690">
    <property type="entry name" value="MFS_1"/>
    <property type="match status" value="1"/>
</dbReference>
<reference evidence="6 7" key="1">
    <citation type="submission" date="2018-02" db="EMBL/GenBank/DDBJ databases">
        <title>The draft genome of Phyllobacterium myrsinacearum DSM5892.</title>
        <authorList>
            <person name="Li L."/>
            <person name="Liu L."/>
            <person name="Zhang X."/>
            <person name="Wang T."/>
        </authorList>
    </citation>
    <scope>NUCLEOTIDE SEQUENCE [LARGE SCALE GENOMIC DNA]</scope>
    <source>
        <strain evidence="6 7">DSM 5892</strain>
    </source>
</reference>
<keyword evidence="2 4" id="KW-1133">Transmembrane helix</keyword>
<feature type="transmembrane region" description="Helical" evidence="4">
    <location>
        <begin position="372"/>
        <end position="391"/>
    </location>
</feature>
<name>A0A2S9JYZ4_9HYPH</name>
<feature type="transmembrane region" description="Helical" evidence="4">
    <location>
        <begin position="103"/>
        <end position="127"/>
    </location>
</feature>
<dbReference type="OrthoDB" id="9796632at2"/>
<feature type="transmembrane region" description="Helical" evidence="4">
    <location>
        <begin position="283"/>
        <end position="301"/>
    </location>
</feature>
<evidence type="ECO:0000313" key="7">
    <source>
        <dbReference type="Proteomes" id="UP000238563"/>
    </source>
</evidence>